<evidence type="ECO:0000313" key="4">
    <source>
        <dbReference type="EMBL" id="CAL2093850.1"/>
    </source>
</evidence>
<dbReference type="SUPFAM" id="SSF46894">
    <property type="entry name" value="C-terminal effector domain of the bipartite response regulators"/>
    <property type="match status" value="1"/>
</dbReference>
<dbReference type="Gene3D" id="2.130.10.10">
    <property type="entry name" value="YVTN repeat-like/Quinoprotein amine dehydrogenase"/>
    <property type="match status" value="2"/>
</dbReference>
<evidence type="ECO:0000256" key="1">
    <source>
        <dbReference type="SAM" id="Coils"/>
    </source>
</evidence>
<dbReference type="InterPro" id="IPR016032">
    <property type="entry name" value="Sig_transdc_resp-reg_C-effctor"/>
</dbReference>
<keyword evidence="2" id="KW-1133">Transmembrane helix</keyword>
<evidence type="ECO:0000259" key="3">
    <source>
        <dbReference type="SMART" id="SM00421"/>
    </source>
</evidence>
<dbReference type="SUPFAM" id="SSF63829">
    <property type="entry name" value="Calcium-dependent phosphotriesterase"/>
    <property type="match status" value="1"/>
</dbReference>
<reference evidence="4 5" key="1">
    <citation type="submission" date="2024-05" db="EMBL/GenBank/DDBJ databases">
        <authorList>
            <person name="Duchaud E."/>
        </authorList>
    </citation>
    <scope>NUCLEOTIDE SEQUENCE [LARGE SCALE GENOMIC DNA]</scope>
    <source>
        <strain evidence="4">Ena-SAMPLE-TAB-13-05-2024-13:56:06:370-140302</strain>
    </source>
</reference>
<dbReference type="CDD" id="cd22249">
    <property type="entry name" value="UDM1_RNF168_RNF169-like"/>
    <property type="match status" value="1"/>
</dbReference>
<dbReference type="Proteomes" id="UP001497416">
    <property type="component" value="Unassembled WGS sequence"/>
</dbReference>
<protein>
    <submittedName>
        <fullName evidence="4">AraC family transcriptional regulator, chitin signaling transcriptional activator</fullName>
    </submittedName>
</protein>
<dbReference type="InterPro" id="IPR015943">
    <property type="entry name" value="WD40/YVTN_repeat-like_dom_sf"/>
</dbReference>
<proteinExistence type="predicted"/>
<accession>A0ABM9P5T2</accession>
<dbReference type="Gene3D" id="1.10.10.10">
    <property type="entry name" value="Winged helix-like DNA-binding domain superfamily/Winged helix DNA-binding domain"/>
    <property type="match status" value="1"/>
</dbReference>
<comment type="caution">
    <text evidence="4">The sequence shown here is derived from an EMBL/GenBank/DDBJ whole genome shotgun (WGS) entry which is preliminary data.</text>
</comment>
<feature type="domain" description="HTH luxR-type" evidence="3">
    <location>
        <begin position="872"/>
        <end position="929"/>
    </location>
</feature>
<keyword evidence="1" id="KW-0175">Coiled coil</keyword>
<dbReference type="InterPro" id="IPR013783">
    <property type="entry name" value="Ig-like_fold"/>
</dbReference>
<dbReference type="SMART" id="SM00421">
    <property type="entry name" value="HTH_LUXR"/>
    <property type="match status" value="1"/>
</dbReference>
<keyword evidence="2" id="KW-0812">Transmembrane</keyword>
<evidence type="ECO:0000256" key="2">
    <source>
        <dbReference type="SAM" id="Phobius"/>
    </source>
</evidence>
<organism evidence="4 5">
    <name type="scientific">Tenacibaculum platacis</name>
    <dbReference type="NCBI Taxonomy" id="3137852"/>
    <lineage>
        <taxon>Bacteria</taxon>
        <taxon>Pseudomonadati</taxon>
        <taxon>Bacteroidota</taxon>
        <taxon>Flavobacteriia</taxon>
        <taxon>Flavobacteriales</taxon>
        <taxon>Flavobacteriaceae</taxon>
        <taxon>Tenacibaculum</taxon>
    </lineage>
</organism>
<keyword evidence="2" id="KW-0472">Membrane</keyword>
<name>A0ABM9P5T2_9FLAO</name>
<gene>
    <name evidence="4" type="ORF">T190607A01A_60029</name>
</gene>
<dbReference type="Pfam" id="PF07495">
    <property type="entry name" value="Y_Y_Y"/>
    <property type="match status" value="1"/>
</dbReference>
<feature type="coiled-coil region" evidence="1">
    <location>
        <begin position="767"/>
        <end position="801"/>
    </location>
</feature>
<dbReference type="InterPro" id="IPR000792">
    <property type="entry name" value="Tscrpt_reg_LuxR_C"/>
</dbReference>
<dbReference type="EMBL" id="CAXIXY010000008">
    <property type="protein sequence ID" value="CAL2093850.1"/>
    <property type="molecule type" value="Genomic_DNA"/>
</dbReference>
<feature type="transmembrane region" description="Helical" evidence="2">
    <location>
        <begin position="727"/>
        <end position="749"/>
    </location>
</feature>
<dbReference type="InterPro" id="IPR011123">
    <property type="entry name" value="Y_Y_Y"/>
</dbReference>
<sequence>MKTLNFYIVLVFVFAFELSAQELPLINQFVPEDYQAESQNWSISQAQNGFVYAANNKGLLEFNGATWNLYPTPNETIMRSVKTVDDKIFTGFYMDFGCWKRDEYGVLNYTSIVKENNITLLSDEQFWNIIELDGWMLFQSLERIYIYNLTSKEVKIINSETSITKMFKVEDAIYFHELDKGISKIEKGTSKLFSNKEYFKDNRVVLAFRKEGKLIFLTQNDGFYDVDGKYTFNDKLSNYLENKTVYSASVLKDNSLIIGTISNGAIYCSADGEIKYKLNQKNGLTNNTVLTTFEDEKGDLWLGLDNGINKIDITSSVRIFNDKEGKFGTVYTSSFHNGYLYLGTNQGLFYKKYPSSNDFTFMPNTQGQVWSLDVIDATLFCGHNKGTFIVRDDKVNLISNIQGTWGVKKIDDNRLLQGNYDGLYLLQKKQDQWELSHKIDGFENSSKFFELYKDNLIFINHEYKGVYKLKIDKDYKKVISSKIDSSLSKGIHSSIIKYQNKIVYAYDDGVYTYTDESDAFVKDSVLNKLIEKDNFLSGKLIYDSGSNTLFSFSRENISYLKPDKFSSTEIVTKKGITSNLRKGTIGYENIQRIAKDEYLLGTLNGYIITDLKTDKQPYNLSINSVKYHAVNGDPQHLKLINEDEVELPSKHNSLEFEYSVPYLSKDAPVKYQFILDGYTKNWSSWSYKNTAMFENLPFGNYKFKVRAKVGEQIIDNIPTYSFMIERAWYISNLAILAYATIVFLFSLFMDRLYRRNYRRQREEMLKKQEREFQLKTLENEKELMEIRNTQLKQDVESKNRELAISTMNMIKKNELLSSLKKEIAKNDSDTKNIKSVIKIIDNNLNNEDDWQMFEEAFNNADKDFINKIKSKHENLTPNDLRLCAYLRLNLTSKEIAPLFNISVRSVEIKRYRLRKKLDLPQKSNLIDYMLDI</sequence>
<keyword evidence="5" id="KW-1185">Reference proteome</keyword>
<dbReference type="InterPro" id="IPR036388">
    <property type="entry name" value="WH-like_DNA-bd_sf"/>
</dbReference>
<evidence type="ECO:0000313" key="5">
    <source>
        <dbReference type="Proteomes" id="UP001497416"/>
    </source>
</evidence>
<dbReference type="Gene3D" id="2.60.40.10">
    <property type="entry name" value="Immunoglobulins"/>
    <property type="match status" value="1"/>
</dbReference>
<dbReference type="RefSeq" id="WP_348713703.1">
    <property type="nucleotide sequence ID" value="NZ_CAXIXY010000008.1"/>
</dbReference>